<dbReference type="HOGENOM" id="CLU_1551970_0_0_6"/>
<sequence>MSEVIPFVPKHELDCQKNLNDFICRAKNQLTIYEDQGGFSSSNWKHYLANGRAQSMEFTGLAEKGRKTGSPMEPPFVDFAKAYVRDSQTWNATNPGNMMMVLKTCHDALLFIYSKADVLLLDGIVLRKITEMIYERSSESSRYRYGQMLEKFLEDLRLLKINLCTRQKKITH</sequence>
<evidence type="ECO:0000313" key="2">
    <source>
        <dbReference type="Proteomes" id="UP000017667"/>
    </source>
</evidence>
<dbReference type="RefSeq" id="WP_005087131.1">
    <property type="nucleotide sequence ID" value="NZ_ASYX01000144.1"/>
</dbReference>
<keyword evidence="2" id="KW-1185">Reference proteome</keyword>
<dbReference type="Proteomes" id="UP000017667">
    <property type="component" value="Unassembled WGS sequence"/>
</dbReference>
<dbReference type="PATRIC" id="fig|1217659.3.peg.767"/>
<comment type="caution">
    <text evidence="1">The sequence shown here is derived from an EMBL/GenBank/DDBJ whole genome shotgun (WGS) entry which is preliminary data.</text>
</comment>
<evidence type="ECO:0000313" key="1">
    <source>
        <dbReference type="EMBL" id="ENW20302.1"/>
    </source>
</evidence>
<dbReference type="AlphaFoldDB" id="N9FCI7"/>
<gene>
    <name evidence="1" type="ORF">F927_00786</name>
</gene>
<protein>
    <submittedName>
        <fullName evidence="1">Uncharacterized protein</fullName>
    </submittedName>
</protein>
<organism evidence="1 2">
    <name type="scientific">Acinetobacter haemolyticus CIP 64.3 = MTCC 9819</name>
    <dbReference type="NCBI Taxonomy" id="1217659"/>
    <lineage>
        <taxon>Bacteria</taxon>
        <taxon>Pseudomonadati</taxon>
        <taxon>Pseudomonadota</taxon>
        <taxon>Gammaproteobacteria</taxon>
        <taxon>Moraxellales</taxon>
        <taxon>Moraxellaceae</taxon>
        <taxon>Acinetobacter</taxon>
    </lineage>
</organism>
<proteinExistence type="predicted"/>
<name>N9FCI7_ACIHA</name>
<dbReference type="EMBL" id="APQQ01000012">
    <property type="protein sequence ID" value="ENW20302.1"/>
    <property type="molecule type" value="Genomic_DNA"/>
</dbReference>
<accession>N9FCI7</accession>
<reference evidence="1 2" key="1">
    <citation type="submission" date="2013-02" db="EMBL/GenBank/DDBJ databases">
        <title>The Genome Sequence of Acinetobacter haemolyticus CIP 64.3.</title>
        <authorList>
            <consortium name="The Broad Institute Genome Sequencing Platform"/>
            <consortium name="The Broad Institute Genome Sequencing Center for Infectious Disease"/>
            <person name="Cerqueira G."/>
            <person name="Feldgarden M."/>
            <person name="Courvalin P."/>
            <person name="Perichon B."/>
            <person name="Grillot-Courvalin C."/>
            <person name="Clermont D."/>
            <person name="Rocha E."/>
            <person name="Yoon E.-J."/>
            <person name="Nemec A."/>
            <person name="Walker B."/>
            <person name="Young S.K."/>
            <person name="Zeng Q."/>
            <person name="Gargeya S."/>
            <person name="Fitzgerald M."/>
            <person name="Haas B."/>
            <person name="Abouelleil A."/>
            <person name="Alvarado L."/>
            <person name="Arachchi H.M."/>
            <person name="Berlin A.M."/>
            <person name="Chapman S.B."/>
            <person name="Dewar J."/>
            <person name="Goldberg J."/>
            <person name="Griggs A."/>
            <person name="Gujja S."/>
            <person name="Hansen M."/>
            <person name="Howarth C."/>
            <person name="Imamovic A."/>
            <person name="Larimer J."/>
            <person name="McCowan C."/>
            <person name="Murphy C."/>
            <person name="Neiman D."/>
            <person name="Pearson M."/>
            <person name="Priest M."/>
            <person name="Roberts A."/>
            <person name="Saif S."/>
            <person name="Shea T."/>
            <person name="Sisk P."/>
            <person name="Sykes S."/>
            <person name="Wortman J."/>
            <person name="Nusbaum C."/>
            <person name="Birren B."/>
        </authorList>
    </citation>
    <scope>NUCLEOTIDE SEQUENCE [LARGE SCALE GENOMIC DNA]</scope>
    <source>
        <strain evidence="1 2">CIP 64.3</strain>
    </source>
</reference>